<evidence type="ECO:0000259" key="5">
    <source>
        <dbReference type="PROSITE" id="PS50931"/>
    </source>
</evidence>
<dbReference type="Pfam" id="PF03466">
    <property type="entry name" value="LysR_substrate"/>
    <property type="match status" value="1"/>
</dbReference>
<keyword evidence="4" id="KW-0804">Transcription</keyword>
<evidence type="ECO:0000313" key="7">
    <source>
        <dbReference type="Proteomes" id="UP001063350"/>
    </source>
</evidence>
<evidence type="ECO:0000256" key="2">
    <source>
        <dbReference type="ARBA" id="ARBA00023015"/>
    </source>
</evidence>
<name>A0A915XIW5_9BACT</name>
<evidence type="ECO:0000256" key="1">
    <source>
        <dbReference type="ARBA" id="ARBA00009437"/>
    </source>
</evidence>
<protein>
    <submittedName>
        <fullName evidence="6">LysR family transcriptional regulator</fullName>
    </submittedName>
</protein>
<dbReference type="InterPro" id="IPR005119">
    <property type="entry name" value="LysR_subst-bd"/>
</dbReference>
<evidence type="ECO:0000256" key="4">
    <source>
        <dbReference type="ARBA" id="ARBA00023163"/>
    </source>
</evidence>
<keyword evidence="7" id="KW-1185">Reference proteome</keyword>
<dbReference type="InterPro" id="IPR000847">
    <property type="entry name" value="LysR_HTH_N"/>
</dbReference>
<dbReference type="Gene3D" id="1.10.10.10">
    <property type="entry name" value="Winged helix-like DNA-binding domain superfamily/Winged helix DNA-binding domain"/>
    <property type="match status" value="1"/>
</dbReference>
<proteinExistence type="inferred from homology"/>
<dbReference type="PANTHER" id="PTHR30126:SF94">
    <property type="entry name" value="LYSR FAMILY TRANSCRIPTIONAL REGULATOR"/>
    <property type="match status" value="1"/>
</dbReference>
<evidence type="ECO:0000256" key="3">
    <source>
        <dbReference type="ARBA" id="ARBA00023125"/>
    </source>
</evidence>
<dbReference type="PRINTS" id="PR00039">
    <property type="entry name" value="HTHLYSR"/>
</dbReference>
<organism evidence="6 7">
    <name type="scientific">Desulfolithobacter dissulfuricans</name>
    <dbReference type="NCBI Taxonomy" id="2795293"/>
    <lineage>
        <taxon>Bacteria</taxon>
        <taxon>Pseudomonadati</taxon>
        <taxon>Thermodesulfobacteriota</taxon>
        <taxon>Desulfobulbia</taxon>
        <taxon>Desulfobulbales</taxon>
        <taxon>Desulfobulbaceae</taxon>
        <taxon>Desulfolithobacter</taxon>
    </lineage>
</organism>
<dbReference type="PANTHER" id="PTHR30126">
    <property type="entry name" value="HTH-TYPE TRANSCRIPTIONAL REGULATOR"/>
    <property type="match status" value="1"/>
</dbReference>
<dbReference type="EMBL" id="AP024233">
    <property type="protein sequence ID" value="BCO08037.1"/>
    <property type="molecule type" value="Genomic_DNA"/>
</dbReference>
<dbReference type="InterPro" id="IPR036390">
    <property type="entry name" value="WH_DNA-bd_sf"/>
</dbReference>
<dbReference type="InterPro" id="IPR036388">
    <property type="entry name" value="WH-like_DNA-bd_sf"/>
</dbReference>
<keyword evidence="2" id="KW-0805">Transcription regulation</keyword>
<dbReference type="CDD" id="cd08420">
    <property type="entry name" value="PBP2_CysL_like"/>
    <property type="match status" value="1"/>
</dbReference>
<dbReference type="GO" id="GO:0000976">
    <property type="term" value="F:transcription cis-regulatory region binding"/>
    <property type="evidence" value="ECO:0007669"/>
    <property type="project" value="TreeGrafter"/>
</dbReference>
<dbReference type="KEGG" id="ddu:GF1_04130"/>
<dbReference type="Proteomes" id="UP001063350">
    <property type="component" value="Chromosome"/>
</dbReference>
<dbReference type="SUPFAM" id="SSF46785">
    <property type="entry name" value="Winged helix' DNA-binding domain"/>
    <property type="match status" value="1"/>
</dbReference>
<evidence type="ECO:0000313" key="6">
    <source>
        <dbReference type="EMBL" id="BCO08037.1"/>
    </source>
</evidence>
<sequence length="314" mass="34784">MGVTLRQLEIFLAVAETEHMTRASQKLSLSQSAASMAIAELEHQLNTPLFDRLGRRLVLNDRGRLLRPYATEALRVVKNAEMVMAKSGRKLVGELKVAASTTVGNYLLPYLLGAFAEKYPGVVVNLQVGNTEQVEAGILSGACDIGFTEGHTSHRNIETIPWLDDRLVVITAPRHPLSQKKTLTREDLESAKWIVREEGSGTEEILESNIFSQLKKFNVLLRLGHTEAIKKAVEAGLGVGCLSSLAVGREVEQGWLVQLPTPFLQLQRELLIVVHRGKDHTPLFKEFLAFCEHWKQGDVGGEKSGQPDAEEENF</sequence>
<dbReference type="Pfam" id="PF00126">
    <property type="entry name" value="HTH_1"/>
    <property type="match status" value="1"/>
</dbReference>
<gene>
    <name evidence="6" type="ORF">GF1_04130</name>
</gene>
<feature type="domain" description="HTH lysR-type" evidence="5">
    <location>
        <begin position="3"/>
        <end position="60"/>
    </location>
</feature>
<dbReference type="Gene3D" id="3.40.190.290">
    <property type="match status" value="1"/>
</dbReference>
<dbReference type="PROSITE" id="PS50931">
    <property type="entry name" value="HTH_LYSR"/>
    <property type="match status" value="1"/>
</dbReference>
<dbReference type="FunFam" id="1.10.10.10:FF:000001">
    <property type="entry name" value="LysR family transcriptional regulator"/>
    <property type="match status" value="1"/>
</dbReference>
<dbReference type="GO" id="GO:0003700">
    <property type="term" value="F:DNA-binding transcription factor activity"/>
    <property type="evidence" value="ECO:0007669"/>
    <property type="project" value="InterPro"/>
</dbReference>
<accession>A0A915XIW5</accession>
<comment type="similarity">
    <text evidence="1">Belongs to the LysR transcriptional regulatory family.</text>
</comment>
<keyword evidence="3" id="KW-0238">DNA-binding</keyword>
<dbReference type="SUPFAM" id="SSF53850">
    <property type="entry name" value="Periplasmic binding protein-like II"/>
    <property type="match status" value="1"/>
</dbReference>
<reference evidence="6" key="1">
    <citation type="submission" date="2020-12" db="EMBL/GenBank/DDBJ databases">
        <title>Desulfobium dissulfuricans gen. nov., sp. nov., a novel mesophilic, sulfate-reducing bacterium isolated from a deep-sea hydrothermal vent.</title>
        <authorList>
            <person name="Hashimoto Y."/>
            <person name="Tame A."/>
            <person name="Sawayama S."/>
            <person name="Miyazaki J."/>
            <person name="Takai K."/>
            <person name="Nakagawa S."/>
        </authorList>
    </citation>
    <scope>NUCLEOTIDE SEQUENCE</scope>
    <source>
        <strain evidence="6">GF1</strain>
    </source>
</reference>
<dbReference type="AlphaFoldDB" id="A0A915XIW5"/>